<name>A0A239CLU3_9PSED</name>
<sequence length="69" mass="7712">MSDPFDRAVSKAPDTVGEGCLSRYDIDQLSPEDGADFSAAQALLKQTQNIDQEDERDDPRQEPHDQPHN</sequence>
<feature type="region of interest" description="Disordered" evidence="1">
    <location>
        <begin position="44"/>
        <end position="69"/>
    </location>
</feature>
<evidence type="ECO:0000313" key="2">
    <source>
        <dbReference type="EMBL" id="SNS20474.1"/>
    </source>
</evidence>
<dbReference type="AlphaFoldDB" id="A0A239CLU3"/>
<evidence type="ECO:0000256" key="1">
    <source>
        <dbReference type="SAM" id="MobiDB-lite"/>
    </source>
</evidence>
<reference evidence="3" key="1">
    <citation type="submission" date="2017-06" db="EMBL/GenBank/DDBJ databases">
        <authorList>
            <person name="Varghese N."/>
            <person name="Submissions S."/>
        </authorList>
    </citation>
    <scope>NUCLEOTIDE SEQUENCE [LARGE SCALE GENOMIC DNA]</scope>
    <source>
        <strain evidence="3">CIP 108523</strain>
    </source>
</reference>
<dbReference type="RefSeq" id="WP_089359482.1">
    <property type="nucleotide sequence ID" value="NZ_FZOG01000002.1"/>
</dbReference>
<accession>A0A239CLU3</accession>
<proteinExistence type="predicted"/>
<dbReference type="EMBL" id="FZOG01000002">
    <property type="protein sequence ID" value="SNS20474.1"/>
    <property type="molecule type" value="Genomic_DNA"/>
</dbReference>
<protein>
    <submittedName>
        <fullName evidence="2">Uncharacterized protein</fullName>
    </submittedName>
</protein>
<evidence type="ECO:0000313" key="3">
    <source>
        <dbReference type="Proteomes" id="UP000242915"/>
    </source>
</evidence>
<organism evidence="2 3">
    <name type="scientific">Pseudomonas segetis</name>
    <dbReference type="NCBI Taxonomy" id="298908"/>
    <lineage>
        <taxon>Bacteria</taxon>
        <taxon>Pseudomonadati</taxon>
        <taxon>Pseudomonadota</taxon>
        <taxon>Gammaproteobacteria</taxon>
        <taxon>Pseudomonadales</taxon>
        <taxon>Pseudomonadaceae</taxon>
        <taxon>Pseudomonas</taxon>
    </lineage>
</organism>
<gene>
    <name evidence="2" type="ORF">SAMN05216255_1756</name>
</gene>
<keyword evidence="3" id="KW-1185">Reference proteome</keyword>
<dbReference type="Proteomes" id="UP000242915">
    <property type="component" value="Unassembled WGS sequence"/>
</dbReference>
<feature type="compositionally biased region" description="Basic and acidic residues" evidence="1">
    <location>
        <begin position="57"/>
        <end position="69"/>
    </location>
</feature>